<dbReference type="AlphaFoldDB" id="A0A165NT30"/>
<evidence type="ECO:0000256" key="1">
    <source>
        <dbReference type="SAM" id="MobiDB-lite"/>
    </source>
</evidence>
<dbReference type="PANTHER" id="PTHR45725:SF1">
    <property type="entry name" value="DISHEVELLED ASSOCIATED ACTIVATOR OF MORPHOGENESIS, ISOFORM D"/>
    <property type="match status" value="1"/>
</dbReference>
<evidence type="ECO:0000313" key="2">
    <source>
        <dbReference type="EMBL" id="KZW01183.1"/>
    </source>
</evidence>
<feature type="compositionally biased region" description="Low complexity" evidence="1">
    <location>
        <begin position="392"/>
        <end position="413"/>
    </location>
</feature>
<accession>A0A165NT30</accession>
<feature type="compositionally biased region" description="Basic and acidic residues" evidence="1">
    <location>
        <begin position="334"/>
        <end position="347"/>
    </location>
</feature>
<feature type="compositionally biased region" description="Basic residues" evidence="1">
    <location>
        <begin position="306"/>
        <end position="321"/>
    </location>
</feature>
<dbReference type="EMBL" id="KV425895">
    <property type="protein sequence ID" value="KZW01183.1"/>
    <property type="molecule type" value="Genomic_DNA"/>
</dbReference>
<sequence length="619" mass="67694">MRNGWCAVSHATPSSTPRASSVTAPPSTSAGPARRSSSSRAPATTATSSPVNTRPKRTTSKAAATGGASSAARFDNNEAELIELSSLVADIQASVKKLEKAADKDRGNRKLWQDKTTVEMSSLREQAAPAVPRDPSFVPRLATVEGRVETMVTWRGEVDIALRSLRNILAEESDDPDVLTLAERNLPLWQEVGNLYDHTRKIRAELMQRIDDAVDGLDIPAILRRIDVLEQQSRDDDQRIAQLEATVARLSSVHDDYPRPAPPPSFRREQERRRRRSREESDPEGASDDDAHRKKRARRDSPSPPPRHHSPSPPPRRRRRSPSLSDDSDEEDDDRRPTKRDRSDIPSRSRARRTSGSPDGPFYEHSPEYERSLSPVRGRRTPSPAPPGSTLAEAQAGAAAAAAATAAAAARPRQPAPPPPRRYVAPSRPAHRPQTPPPVAGPSSRPHAARTAAADSGPVLGYLGEDDCRTARIGADPKWQRLPWGLDSKGDNGARSRALLEHWWYMVDPTAGIPIPHIKKVDSLHANWRVITFATREEFLLFMTAWQERPESILPVTVVPISNLLPDPSTGESNAAPSNDGIFPSNLPPAFQGPRPSNPAARKGPRESGNGKGKGRADF</sequence>
<dbReference type="PANTHER" id="PTHR45725">
    <property type="entry name" value="FORMIN HOMOLOGY 2 FAMILY MEMBER"/>
    <property type="match status" value="1"/>
</dbReference>
<organism evidence="2 3">
    <name type="scientific">Exidia glandulosa HHB12029</name>
    <dbReference type="NCBI Taxonomy" id="1314781"/>
    <lineage>
        <taxon>Eukaryota</taxon>
        <taxon>Fungi</taxon>
        <taxon>Dikarya</taxon>
        <taxon>Basidiomycota</taxon>
        <taxon>Agaricomycotina</taxon>
        <taxon>Agaricomycetes</taxon>
        <taxon>Auriculariales</taxon>
        <taxon>Exidiaceae</taxon>
        <taxon>Exidia</taxon>
    </lineage>
</organism>
<feature type="compositionally biased region" description="Low complexity" evidence="1">
    <location>
        <begin position="60"/>
        <end position="70"/>
    </location>
</feature>
<feature type="region of interest" description="Disordered" evidence="1">
    <location>
        <begin position="569"/>
        <end position="619"/>
    </location>
</feature>
<dbReference type="InterPro" id="IPR051425">
    <property type="entry name" value="Formin_Homology"/>
</dbReference>
<feature type="compositionally biased region" description="Basic and acidic residues" evidence="1">
    <location>
        <begin position="266"/>
        <end position="280"/>
    </location>
</feature>
<feature type="region of interest" description="Disordered" evidence="1">
    <location>
        <begin position="251"/>
        <end position="461"/>
    </location>
</feature>
<keyword evidence="3" id="KW-1185">Reference proteome</keyword>
<evidence type="ECO:0000313" key="3">
    <source>
        <dbReference type="Proteomes" id="UP000077266"/>
    </source>
</evidence>
<name>A0A165NT30_EXIGL</name>
<feature type="compositionally biased region" description="Low complexity" evidence="1">
    <location>
        <begin position="11"/>
        <end position="50"/>
    </location>
</feature>
<protein>
    <submittedName>
        <fullName evidence="2">Uncharacterized protein</fullName>
    </submittedName>
</protein>
<gene>
    <name evidence="2" type="ORF">EXIGLDRAFT_760946</name>
</gene>
<proteinExistence type="predicted"/>
<dbReference type="InParanoid" id="A0A165NT30"/>
<reference evidence="2 3" key="1">
    <citation type="journal article" date="2016" name="Mol. Biol. Evol.">
        <title>Comparative Genomics of Early-Diverging Mushroom-Forming Fungi Provides Insights into the Origins of Lignocellulose Decay Capabilities.</title>
        <authorList>
            <person name="Nagy L.G."/>
            <person name="Riley R."/>
            <person name="Tritt A."/>
            <person name="Adam C."/>
            <person name="Daum C."/>
            <person name="Floudas D."/>
            <person name="Sun H."/>
            <person name="Yadav J.S."/>
            <person name="Pangilinan J."/>
            <person name="Larsson K.H."/>
            <person name="Matsuura K."/>
            <person name="Barry K."/>
            <person name="Labutti K."/>
            <person name="Kuo R."/>
            <person name="Ohm R.A."/>
            <person name="Bhattacharya S.S."/>
            <person name="Shirouzu T."/>
            <person name="Yoshinaga Y."/>
            <person name="Martin F.M."/>
            <person name="Grigoriev I.V."/>
            <person name="Hibbett D.S."/>
        </authorList>
    </citation>
    <scope>NUCLEOTIDE SEQUENCE [LARGE SCALE GENOMIC DNA]</scope>
    <source>
        <strain evidence="2 3">HHB12029</strain>
    </source>
</reference>
<feature type="region of interest" description="Disordered" evidence="1">
    <location>
        <begin position="1"/>
        <end position="70"/>
    </location>
</feature>
<dbReference type="Proteomes" id="UP000077266">
    <property type="component" value="Unassembled WGS sequence"/>
</dbReference>